<feature type="domain" description="Cell division protein FtsQ/DivIB C-terminal" evidence="7">
    <location>
        <begin position="107"/>
        <end position="213"/>
    </location>
</feature>
<evidence type="ECO:0000259" key="7">
    <source>
        <dbReference type="Pfam" id="PF03799"/>
    </source>
</evidence>
<protein>
    <submittedName>
        <fullName evidence="9">Cell division protein FtsQ/DivIB</fullName>
    </submittedName>
</protein>
<keyword evidence="10" id="KW-1185">Reference proteome</keyword>
<keyword evidence="2" id="KW-0997">Cell inner membrane</keyword>
<dbReference type="AlphaFoldDB" id="A0A930UGB2"/>
<dbReference type="InterPro" id="IPR045335">
    <property type="entry name" value="FtsQ_C_sf"/>
</dbReference>
<evidence type="ECO:0000313" key="10">
    <source>
        <dbReference type="Proteomes" id="UP000604381"/>
    </source>
</evidence>
<evidence type="ECO:0000256" key="5">
    <source>
        <dbReference type="ARBA" id="ARBA00022989"/>
    </source>
</evidence>
<dbReference type="InterPro" id="IPR005548">
    <property type="entry name" value="Cell_div_FtsQ/DivIB_C"/>
</dbReference>
<name>A0A930UGB2_9GAMM</name>
<dbReference type="Gene3D" id="3.40.50.11690">
    <property type="entry name" value="Cell division protein FtsQ/DivIB"/>
    <property type="match status" value="1"/>
</dbReference>
<dbReference type="Proteomes" id="UP000604381">
    <property type="component" value="Unassembled WGS sequence"/>
</dbReference>
<evidence type="ECO:0000256" key="6">
    <source>
        <dbReference type="ARBA" id="ARBA00023306"/>
    </source>
</evidence>
<dbReference type="InterPro" id="IPR026579">
    <property type="entry name" value="FtsQ"/>
</dbReference>
<evidence type="ECO:0000256" key="4">
    <source>
        <dbReference type="ARBA" id="ARBA00022692"/>
    </source>
</evidence>
<evidence type="ECO:0000256" key="2">
    <source>
        <dbReference type="ARBA" id="ARBA00022519"/>
    </source>
</evidence>
<organism evidence="9 10">
    <name type="scientific">Candidatus Amphirhobacter heronislandensis</name>
    <dbReference type="NCBI Taxonomy" id="1732024"/>
    <lineage>
        <taxon>Bacteria</taxon>
        <taxon>Pseudomonadati</taxon>
        <taxon>Pseudomonadota</taxon>
        <taxon>Gammaproteobacteria</taxon>
        <taxon>Candidatus Tethybacterales</taxon>
        <taxon>Candidatus Tethybacteraceae</taxon>
        <taxon>Candidatus Amphirhobacter</taxon>
    </lineage>
</organism>
<proteinExistence type="predicted"/>
<dbReference type="GO" id="GO:0090529">
    <property type="term" value="P:cell septum assembly"/>
    <property type="evidence" value="ECO:0007669"/>
    <property type="project" value="InterPro"/>
</dbReference>
<keyword evidence="4" id="KW-0812">Transmembrane</keyword>
<dbReference type="Gene3D" id="3.10.20.310">
    <property type="entry name" value="membrane protein fhac"/>
    <property type="match status" value="1"/>
</dbReference>
<feature type="domain" description="POTRA" evidence="8">
    <location>
        <begin position="30"/>
        <end position="96"/>
    </location>
</feature>
<evidence type="ECO:0000256" key="3">
    <source>
        <dbReference type="ARBA" id="ARBA00022618"/>
    </source>
</evidence>
<evidence type="ECO:0000313" key="9">
    <source>
        <dbReference type="EMBL" id="MBF2735241.1"/>
    </source>
</evidence>
<keyword evidence="3 9" id="KW-0132">Cell division</keyword>
<keyword evidence="5" id="KW-1133">Transmembrane helix</keyword>
<evidence type="ECO:0000256" key="1">
    <source>
        <dbReference type="ARBA" id="ARBA00022475"/>
    </source>
</evidence>
<dbReference type="PANTHER" id="PTHR35851">
    <property type="entry name" value="CELL DIVISION PROTEIN FTSQ"/>
    <property type="match status" value="1"/>
</dbReference>
<dbReference type="Pfam" id="PF03799">
    <property type="entry name" value="FtsQ_DivIB_C"/>
    <property type="match status" value="1"/>
</dbReference>
<dbReference type="PANTHER" id="PTHR35851:SF1">
    <property type="entry name" value="CELL DIVISION PROTEIN FTSQ"/>
    <property type="match status" value="1"/>
</dbReference>
<sequence>MNAATLRHLLAGAALLLLLAVYSTAGPLFHLYEVRITGDAWAVDERAVREGLRQAGPMSLVRGDFDALAAHLAAQPLVKSAELGFDYPHRLAVAVTARDPVARSVDGGLIDVNGQWYAADHAGSLPLFDMDRRRMPRGAALLLAAGPRLAEAGLGATQLHHGADGWRLFLSNGWVLLLGEERIHRRFDRFLRALPELRVAFAAGYGNLRFDLRYPHGMAVAGARGALGGDQDG</sequence>
<reference evidence="9" key="1">
    <citation type="submission" date="2020-10" db="EMBL/GenBank/DDBJ databases">
        <title>An improved Amphimedon queenslandica hologenome assembly reveals how three proteobacterial symbionts can extend the metabolic phenotypic of their marine sponge host.</title>
        <authorList>
            <person name="Degnan B."/>
            <person name="Degnan S."/>
            <person name="Xiang X."/>
        </authorList>
    </citation>
    <scope>NUCLEOTIDE SEQUENCE</scope>
    <source>
        <strain evidence="9">AqS2</strain>
    </source>
</reference>
<dbReference type="InterPro" id="IPR013685">
    <property type="entry name" value="POTRA_FtsQ_type"/>
</dbReference>
<gene>
    <name evidence="9" type="ORF">ISN26_04040</name>
</gene>
<evidence type="ECO:0000259" key="8">
    <source>
        <dbReference type="Pfam" id="PF08478"/>
    </source>
</evidence>
<keyword evidence="1" id="KW-1003">Cell membrane</keyword>
<keyword evidence="5" id="KW-0472">Membrane</keyword>
<keyword evidence="6" id="KW-0131">Cell cycle</keyword>
<dbReference type="Pfam" id="PF08478">
    <property type="entry name" value="POTRA_1"/>
    <property type="match status" value="1"/>
</dbReference>
<accession>A0A930UGB2</accession>
<comment type="caution">
    <text evidence="9">The sequence shown here is derived from an EMBL/GenBank/DDBJ whole genome shotgun (WGS) entry which is preliminary data.</text>
</comment>
<dbReference type="EMBL" id="JADHEI010000033">
    <property type="protein sequence ID" value="MBF2735241.1"/>
    <property type="molecule type" value="Genomic_DNA"/>
</dbReference>